<proteinExistence type="predicted"/>
<dbReference type="Proteomes" id="UP000093071">
    <property type="component" value="Chromosome I"/>
</dbReference>
<sequence>MIYVLSGLLAGLYAAMVIGFWRDVRRFGKWKETIGCEVHMFAMDGVSIYAALMVAYFAANDWYGFTLPLFSQGQLMSWQATLLAVACAVTSLSIGYFNGRERFLTPTYAGRREATLRFLASRQIIEAAEVAHALKVMQQHEARQSTGRTIEAEAREVGK</sequence>
<dbReference type="EMBL" id="LT604072">
    <property type="protein sequence ID" value="SCB03371.1"/>
    <property type="molecule type" value="Genomic_DNA"/>
</dbReference>
<dbReference type="PATRIC" id="fig|1261556.5.peg.591"/>
<evidence type="ECO:0000313" key="2">
    <source>
        <dbReference type="EMBL" id="SCB03371.1"/>
    </source>
</evidence>
<dbReference type="AlphaFoldDB" id="A0A1C3TJE6"/>
<gene>
    <name evidence="2" type="ORF">BN444_03744</name>
</gene>
<feature type="transmembrane region" description="Helical" evidence="1">
    <location>
        <begin position="6"/>
        <end position="24"/>
    </location>
</feature>
<organism evidence="2 3">
    <name type="scientific">Xanthomonas translucens pv. translucens DSM 18974</name>
    <dbReference type="NCBI Taxonomy" id="1261556"/>
    <lineage>
        <taxon>Bacteria</taxon>
        <taxon>Pseudomonadati</taxon>
        <taxon>Pseudomonadota</taxon>
        <taxon>Gammaproteobacteria</taxon>
        <taxon>Lysobacterales</taxon>
        <taxon>Lysobacteraceae</taxon>
        <taxon>Xanthomonas</taxon>
        <taxon>Xanthomonas translucens group</taxon>
    </lineage>
</organism>
<reference evidence="3" key="1">
    <citation type="submission" date="2016-07" db="EMBL/GenBank/DDBJ databases">
        <authorList>
            <person name="Jaenicke Sebastian"/>
        </authorList>
    </citation>
    <scope>NUCLEOTIDE SEQUENCE [LARGE SCALE GENOMIC DNA]</scope>
</reference>
<feature type="transmembrane region" description="Helical" evidence="1">
    <location>
        <begin position="78"/>
        <end position="97"/>
    </location>
</feature>
<keyword evidence="1" id="KW-1133">Transmembrane helix</keyword>
<protein>
    <submittedName>
        <fullName evidence="2">Conserved hypothetical membrane protein</fullName>
    </submittedName>
</protein>
<accession>A0A1C3TJE6</accession>
<feature type="transmembrane region" description="Helical" evidence="1">
    <location>
        <begin position="36"/>
        <end position="58"/>
    </location>
</feature>
<dbReference type="RefSeq" id="WP_003480884.1">
    <property type="nucleotide sequence ID" value="NZ_LT604072.1"/>
</dbReference>
<evidence type="ECO:0000256" key="1">
    <source>
        <dbReference type="SAM" id="Phobius"/>
    </source>
</evidence>
<evidence type="ECO:0000313" key="3">
    <source>
        <dbReference type="Proteomes" id="UP000093071"/>
    </source>
</evidence>
<keyword evidence="1" id="KW-0472">Membrane</keyword>
<name>A0A1C3TJE6_XANCT</name>
<keyword evidence="1" id="KW-0812">Transmembrane</keyword>